<evidence type="ECO:0000256" key="2">
    <source>
        <dbReference type="SAM" id="Phobius"/>
    </source>
</evidence>
<organism evidence="3 4">
    <name type="scientific">Spodoptera littoralis</name>
    <name type="common">Egyptian cotton leafworm</name>
    <dbReference type="NCBI Taxonomy" id="7109"/>
    <lineage>
        <taxon>Eukaryota</taxon>
        <taxon>Metazoa</taxon>
        <taxon>Ecdysozoa</taxon>
        <taxon>Arthropoda</taxon>
        <taxon>Hexapoda</taxon>
        <taxon>Insecta</taxon>
        <taxon>Pterygota</taxon>
        <taxon>Neoptera</taxon>
        <taxon>Endopterygota</taxon>
        <taxon>Lepidoptera</taxon>
        <taxon>Glossata</taxon>
        <taxon>Ditrysia</taxon>
        <taxon>Noctuoidea</taxon>
        <taxon>Noctuidae</taxon>
        <taxon>Amphipyrinae</taxon>
        <taxon>Spodoptera</taxon>
    </lineage>
</organism>
<keyword evidence="2" id="KW-0472">Membrane</keyword>
<feature type="transmembrane region" description="Helical" evidence="2">
    <location>
        <begin position="18"/>
        <end position="37"/>
    </location>
</feature>
<dbReference type="AlphaFoldDB" id="A0A9P0N1P8"/>
<keyword evidence="4" id="KW-1185">Reference proteome</keyword>
<feature type="region of interest" description="Disordered" evidence="1">
    <location>
        <begin position="82"/>
        <end position="110"/>
    </location>
</feature>
<reference evidence="3" key="1">
    <citation type="submission" date="2022-02" db="EMBL/GenBank/DDBJ databases">
        <authorList>
            <person name="King R."/>
        </authorList>
    </citation>
    <scope>NUCLEOTIDE SEQUENCE</scope>
</reference>
<evidence type="ECO:0000256" key="1">
    <source>
        <dbReference type="SAM" id="MobiDB-lite"/>
    </source>
</evidence>
<protein>
    <submittedName>
        <fullName evidence="3">Uncharacterized protein</fullName>
    </submittedName>
</protein>
<gene>
    <name evidence="3" type="ORF">SPLIT_LOCUS3673</name>
</gene>
<proteinExistence type="predicted"/>
<dbReference type="Proteomes" id="UP001153321">
    <property type="component" value="Chromosome 17"/>
</dbReference>
<evidence type="ECO:0000313" key="4">
    <source>
        <dbReference type="Proteomes" id="UP001153321"/>
    </source>
</evidence>
<keyword evidence="2" id="KW-0812">Transmembrane</keyword>
<evidence type="ECO:0000313" key="3">
    <source>
        <dbReference type="EMBL" id="CAH1638315.1"/>
    </source>
</evidence>
<feature type="compositionally biased region" description="Basic and acidic residues" evidence="1">
    <location>
        <begin position="394"/>
        <end position="403"/>
    </location>
</feature>
<name>A0A9P0N1P8_SPOLI</name>
<keyword evidence="2" id="KW-1133">Transmembrane helix</keyword>
<feature type="region of interest" description="Disordered" evidence="1">
    <location>
        <begin position="372"/>
        <end position="438"/>
    </location>
</feature>
<sequence>MCCIFTCCGWMVDLIQRLWVFLMSCCISTAVGCVMVTSSMSGIALGYNYSLAEYIELKETNVSIYLKRGIFDDEVGDDMEWRRSGHHSRKGHLSDENLRTGAPVDDETTSIRSGRRLDDSVFEADDQHKFEGSLMKLTARPVHLDTPKPRITEDFEMSDIDKKYPQGSIDHLKAIQSLIDSRRRMAAGGPTLTPLATYRSNDFLPYLPANNNPLEPGNPDAQIRRRMEQGGANWPSNVNPARLAVPDESIGSRDNWVIPKNPFLFNREQVPDYFVLSPTYPSAITVAPHLLRPTTSKRLEGEGAIMFVTRPIAHTSAHTSATTEATTPEIVVEKEPELPDIKMPLPVPMLDADLQGKLNEIKAIENKLPKVVEKSSEEEYEDEIKGLPVRRRRNAEVHNEPYHGKNASPDNLKPYTTHDNNNKDDNGNQVADEDTSNFKSKRKQSLLNLLITTIKLNKPTLDEVTPNEILTSPKDTRESFESKIVSSKYVPNDEVIRFNVKQTTVGNQELLSSTVNRNDDVRLFKKPASKFFVHLLFL</sequence>
<accession>A0A9P0N1P8</accession>
<dbReference type="EMBL" id="LR824548">
    <property type="protein sequence ID" value="CAH1638315.1"/>
    <property type="molecule type" value="Genomic_DNA"/>
</dbReference>